<proteinExistence type="predicted"/>
<sequence length="100" mass="12033">MVIGLSLGVDVKGINEYFDELENPKKRLRRLLREFRVIFTDLMPFIENYLKDVFHYNDNIEAIRVKDNVIKVFVKIGIYEIKIKELIKYVENHKTKFQKV</sequence>
<evidence type="ECO:0000313" key="1">
    <source>
        <dbReference type="EMBL" id="AQQ75508.1"/>
    </source>
</evidence>
<dbReference type="EMBL" id="KY229235">
    <property type="protein sequence ID" value="AQQ75508.1"/>
    <property type="molecule type" value="Genomic_DNA"/>
</dbReference>
<organism evidence="1">
    <name type="scientific">uncultured archaeal virus</name>
    <dbReference type="NCBI Taxonomy" id="1960247"/>
    <lineage>
        <taxon>Viruses</taxon>
        <taxon>environmental samples</taxon>
    </lineage>
</organism>
<name>A0A1S5Y320_9VIRU</name>
<accession>A0A1S5Y320</accession>
<protein>
    <submittedName>
        <fullName evidence="1">Uncharacterized protein</fullName>
    </submittedName>
</protein>
<gene>
    <name evidence="1" type="ORF">JDFR1000234_33</name>
</gene>
<reference evidence="1" key="1">
    <citation type="journal article" date="2017" name="MBio">
        <title>Viruses in the Oceanic Basement.</title>
        <authorList>
            <person name="Nigro O.D."/>
            <person name="Jungbluth S.P."/>
            <person name="Steward G.F."/>
            <person name="Rappe M.S."/>
        </authorList>
    </citation>
    <scope>NUCLEOTIDE SEQUENCE</scope>
    <source>
        <strain evidence="1">JdFR1000234</strain>
    </source>
</reference>